<evidence type="ECO:0000256" key="7">
    <source>
        <dbReference type="ARBA" id="ARBA00022884"/>
    </source>
</evidence>
<dbReference type="Pfam" id="PF00035">
    <property type="entry name" value="dsrm"/>
    <property type="match status" value="1"/>
</dbReference>
<organism evidence="11 12">
    <name type="scientific">Brevundimonas vitisensis</name>
    <dbReference type="NCBI Taxonomy" id="2800818"/>
    <lineage>
        <taxon>Bacteria</taxon>
        <taxon>Pseudomonadati</taxon>
        <taxon>Pseudomonadota</taxon>
        <taxon>Alphaproteobacteria</taxon>
        <taxon>Caulobacterales</taxon>
        <taxon>Caulobacteraceae</taxon>
        <taxon>Brevundimonas</taxon>
    </lineage>
</organism>
<feature type="active site" evidence="8">
    <location>
        <position position="131"/>
    </location>
</feature>
<dbReference type="SUPFAM" id="SSF69065">
    <property type="entry name" value="RNase III domain-like"/>
    <property type="match status" value="1"/>
</dbReference>
<keyword evidence="12" id="KW-1185">Reference proteome</keyword>
<keyword evidence="8" id="KW-0460">Magnesium</keyword>
<dbReference type="PROSITE" id="PS00517">
    <property type="entry name" value="RNASE_3_1"/>
    <property type="match status" value="1"/>
</dbReference>
<dbReference type="InterPro" id="IPR014720">
    <property type="entry name" value="dsRBD_dom"/>
</dbReference>
<evidence type="ECO:0000256" key="8">
    <source>
        <dbReference type="HAMAP-Rule" id="MF_00104"/>
    </source>
</evidence>
<comment type="function">
    <text evidence="8">Digests double-stranded RNA. Involved in the processing of primary rRNA transcript to yield the immediate precursors to the large and small rRNAs (23S and 16S). Processes some mRNAs, and tRNAs when they are encoded in the rRNA operon. Processes pre-crRNA and tracrRNA of type II CRISPR loci if present in the organism.</text>
</comment>
<feature type="binding site" evidence="8">
    <location>
        <position position="55"/>
    </location>
    <ligand>
        <name>Mg(2+)</name>
        <dbReference type="ChEBI" id="CHEBI:18420"/>
    </ligand>
</feature>
<dbReference type="CDD" id="cd10845">
    <property type="entry name" value="DSRM_RNAse_III_family"/>
    <property type="match status" value="1"/>
</dbReference>
<name>A0ABX7BMX5_9CAUL</name>
<proteinExistence type="inferred from homology"/>
<feature type="domain" description="DRBM" evidence="9">
    <location>
        <begin position="168"/>
        <end position="237"/>
    </location>
</feature>
<dbReference type="GO" id="GO:0004525">
    <property type="term" value="F:ribonuclease III activity"/>
    <property type="evidence" value="ECO:0007669"/>
    <property type="project" value="UniProtKB-EC"/>
</dbReference>
<dbReference type="PANTHER" id="PTHR11207:SF0">
    <property type="entry name" value="RIBONUCLEASE 3"/>
    <property type="match status" value="1"/>
</dbReference>
<feature type="active site" evidence="8">
    <location>
        <position position="59"/>
    </location>
</feature>
<comment type="subcellular location">
    <subcellularLocation>
        <location evidence="8">Cytoplasm</location>
    </subcellularLocation>
</comment>
<evidence type="ECO:0000259" key="10">
    <source>
        <dbReference type="PROSITE" id="PS50142"/>
    </source>
</evidence>
<reference evidence="11 12" key="1">
    <citation type="submission" date="2021-01" db="EMBL/GenBank/DDBJ databases">
        <title>Brevundimonas vitis sp. nov., an bacterium isolated from grape (Vitis vinifera).</title>
        <authorList>
            <person name="Jiang L."/>
            <person name="Lee J."/>
        </authorList>
    </citation>
    <scope>NUCLEOTIDE SEQUENCE [LARGE SCALE GENOMIC DNA]</scope>
    <source>
        <strain evidence="11 12">GRTSA-9</strain>
    </source>
</reference>
<dbReference type="Proteomes" id="UP000595448">
    <property type="component" value="Chromosome"/>
</dbReference>
<evidence type="ECO:0000256" key="5">
    <source>
        <dbReference type="ARBA" id="ARBA00022759"/>
    </source>
</evidence>
<gene>
    <name evidence="8 11" type="primary">rnc</name>
    <name evidence="11" type="ORF">JIP62_02035</name>
</gene>
<dbReference type="PROSITE" id="PS50142">
    <property type="entry name" value="RNASE_3_2"/>
    <property type="match status" value="1"/>
</dbReference>
<accession>A0ABX7BMX5</accession>
<dbReference type="PANTHER" id="PTHR11207">
    <property type="entry name" value="RIBONUCLEASE III"/>
    <property type="match status" value="1"/>
</dbReference>
<evidence type="ECO:0000313" key="11">
    <source>
        <dbReference type="EMBL" id="QQQ18939.1"/>
    </source>
</evidence>
<sequence length="238" mass="25243">MANARAEAIAALVRRLDHSFSDPALLEQALTHPSVGEGSGRDPSGRVVVDNQRLEFLGDRVLGLLVAERLMADYQTANEGEMSSRLHALVDKSACARVAEKLGVGPALRLSPGESKQGGRRREGVLGDAMEAILAAVYLDGGYQAVRTVFDRAWADELAAPPSRSLANPKSALQEWALGRGLPLPSYRIAGRVGSDHAPTFTVEVAIGSLTPLTAEGRSRQDAEKAAATALLKREGVI</sequence>
<dbReference type="Pfam" id="PF14622">
    <property type="entry name" value="Ribonucleas_3_3"/>
    <property type="match status" value="1"/>
</dbReference>
<comment type="subunit">
    <text evidence="8">Homodimer.</text>
</comment>
<keyword evidence="4 8" id="KW-0540">Nuclease</keyword>
<dbReference type="EC" id="3.1.26.3" evidence="8"/>
<keyword evidence="8" id="KW-0819">tRNA processing</keyword>
<dbReference type="CDD" id="cd00593">
    <property type="entry name" value="RIBOc"/>
    <property type="match status" value="1"/>
</dbReference>
<keyword evidence="8" id="KW-0963">Cytoplasm</keyword>
<dbReference type="NCBIfam" id="TIGR02191">
    <property type="entry name" value="RNaseIII"/>
    <property type="match status" value="1"/>
</dbReference>
<evidence type="ECO:0000256" key="2">
    <source>
        <dbReference type="ARBA" id="ARBA00010183"/>
    </source>
</evidence>
<dbReference type="SMART" id="SM00535">
    <property type="entry name" value="RIBOc"/>
    <property type="match status" value="1"/>
</dbReference>
<evidence type="ECO:0000313" key="12">
    <source>
        <dbReference type="Proteomes" id="UP000595448"/>
    </source>
</evidence>
<dbReference type="Gene3D" id="1.10.1520.10">
    <property type="entry name" value="Ribonuclease III domain"/>
    <property type="match status" value="1"/>
</dbReference>
<evidence type="ECO:0000256" key="6">
    <source>
        <dbReference type="ARBA" id="ARBA00022801"/>
    </source>
</evidence>
<keyword evidence="3 8" id="KW-0507">mRNA processing</keyword>
<feature type="binding site" evidence="8">
    <location>
        <position position="128"/>
    </location>
    <ligand>
        <name>Mg(2+)</name>
        <dbReference type="ChEBI" id="CHEBI:18420"/>
    </ligand>
</feature>
<evidence type="ECO:0000259" key="9">
    <source>
        <dbReference type="PROSITE" id="PS50137"/>
    </source>
</evidence>
<comment type="cofactor">
    <cofactor evidence="8">
        <name>Mg(2+)</name>
        <dbReference type="ChEBI" id="CHEBI:18420"/>
    </cofactor>
</comment>
<feature type="domain" description="RNase III" evidence="10">
    <location>
        <begin position="9"/>
        <end position="142"/>
    </location>
</feature>
<dbReference type="RefSeq" id="WP_201103293.1">
    <property type="nucleotide sequence ID" value="NZ_CP067977.1"/>
</dbReference>
<keyword evidence="5 8" id="KW-0255">Endonuclease</keyword>
<dbReference type="InterPro" id="IPR000999">
    <property type="entry name" value="RNase_III_dom"/>
</dbReference>
<keyword evidence="8" id="KW-0698">rRNA processing</keyword>
<comment type="catalytic activity">
    <reaction evidence="1 8">
        <text>Endonucleolytic cleavage to 5'-phosphomonoester.</text>
        <dbReference type="EC" id="3.1.26.3"/>
    </reaction>
</comment>
<dbReference type="SMART" id="SM00358">
    <property type="entry name" value="DSRM"/>
    <property type="match status" value="1"/>
</dbReference>
<keyword evidence="8" id="KW-0699">rRNA-binding</keyword>
<keyword evidence="8" id="KW-0479">Metal-binding</keyword>
<evidence type="ECO:0000256" key="3">
    <source>
        <dbReference type="ARBA" id="ARBA00022664"/>
    </source>
</evidence>
<keyword evidence="6 8" id="KW-0378">Hydrolase</keyword>
<protein>
    <recommendedName>
        <fullName evidence="8">Ribonuclease 3</fullName>
        <ecNumber evidence="8">3.1.26.3</ecNumber>
    </recommendedName>
    <alternativeName>
        <fullName evidence="8">Ribonuclease III</fullName>
        <shortName evidence="8">RNase III</shortName>
    </alternativeName>
</protein>
<evidence type="ECO:0000256" key="1">
    <source>
        <dbReference type="ARBA" id="ARBA00000109"/>
    </source>
</evidence>
<dbReference type="Gene3D" id="3.30.160.20">
    <property type="match status" value="1"/>
</dbReference>
<dbReference type="SUPFAM" id="SSF54768">
    <property type="entry name" value="dsRNA-binding domain-like"/>
    <property type="match status" value="1"/>
</dbReference>
<feature type="binding site" evidence="8">
    <location>
        <position position="131"/>
    </location>
    <ligand>
        <name>Mg(2+)</name>
        <dbReference type="ChEBI" id="CHEBI:18420"/>
    </ligand>
</feature>
<dbReference type="EMBL" id="CP067977">
    <property type="protein sequence ID" value="QQQ18939.1"/>
    <property type="molecule type" value="Genomic_DNA"/>
</dbReference>
<evidence type="ECO:0000256" key="4">
    <source>
        <dbReference type="ARBA" id="ARBA00022722"/>
    </source>
</evidence>
<comment type="similarity">
    <text evidence="2">Belongs to the ribonuclease III family.</text>
</comment>
<dbReference type="InterPro" id="IPR036389">
    <property type="entry name" value="RNase_III_sf"/>
</dbReference>
<dbReference type="InterPro" id="IPR011907">
    <property type="entry name" value="RNase_III"/>
</dbReference>
<keyword evidence="7 8" id="KW-0694">RNA-binding</keyword>
<dbReference type="HAMAP" id="MF_00104">
    <property type="entry name" value="RNase_III"/>
    <property type="match status" value="1"/>
</dbReference>
<dbReference type="PROSITE" id="PS50137">
    <property type="entry name" value="DS_RBD"/>
    <property type="match status" value="1"/>
</dbReference>